<evidence type="ECO:0000256" key="5">
    <source>
        <dbReference type="ARBA" id="ARBA00023288"/>
    </source>
</evidence>
<dbReference type="Gene3D" id="3.30.160.150">
    <property type="entry name" value="Lipoprotein like domain"/>
    <property type="match status" value="1"/>
</dbReference>
<reference evidence="7 8" key="1">
    <citation type="submission" date="2020-01" db="EMBL/GenBank/DDBJ databases">
        <authorList>
            <person name="Lee S.D."/>
        </authorList>
    </citation>
    <scope>NUCLEOTIDE SEQUENCE [LARGE SCALE GENOMIC DNA]</scope>
    <source>
        <strain evidence="7 8">SAP-1</strain>
    </source>
</reference>
<comment type="subcellular location">
    <subcellularLocation>
        <location evidence="6">Cell outer membrane</location>
        <topology evidence="6">Lipid-anchor</topology>
    </subcellularLocation>
</comment>
<evidence type="ECO:0000256" key="1">
    <source>
        <dbReference type="ARBA" id="ARBA00022729"/>
    </source>
</evidence>
<dbReference type="RefSeq" id="WP_169401955.1">
    <property type="nucleotide sequence ID" value="NZ_JAADJU010000002.1"/>
</dbReference>
<evidence type="ECO:0000313" key="8">
    <source>
        <dbReference type="Proteomes" id="UP000585363"/>
    </source>
</evidence>
<evidence type="ECO:0000256" key="4">
    <source>
        <dbReference type="ARBA" id="ARBA00023237"/>
    </source>
</evidence>
<protein>
    <recommendedName>
        <fullName evidence="6">LPS-assembly lipoprotein LptE</fullName>
    </recommendedName>
</protein>
<dbReference type="HAMAP" id="MF_01186">
    <property type="entry name" value="LPS_assembly_LptE"/>
    <property type="match status" value="1"/>
</dbReference>
<keyword evidence="4 6" id="KW-0998">Cell outer membrane</keyword>
<organism evidence="7 8">
    <name type="scientific">Rouxiella aceris</name>
    <dbReference type="NCBI Taxonomy" id="2703884"/>
    <lineage>
        <taxon>Bacteria</taxon>
        <taxon>Pseudomonadati</taxon>
        <taxon>Pseudomonadota</taxon>
        <taxon>Gammaproteobacteria</taxon>
        <taxon>Enterobacterales</taxon>
        <taxon>Yersiniaceae</taxon>
        <taxon>Rouxiella</taxon>
    </lineage>
</organism>
<dbReference type="GO" id="GO:0043165">
    <property type="term" value="P:Gram-negative-bacterium-type cell outer membrane assembly"/>
    <property type="evidence" value="ECO:0007669"/>
    <property type="project" value="UniProtKB-UniRule"/>
</dbReference>
<dbReference type="AlphaFoldDB" id="A0A848MF11"/>
<keyword evidence="2 6" id="KW-0472">Membrane</keyword>
<keyword evidence="8" id="KW-1185">Reference proteome</keyword>
<accession>A0A848MF11</accession>
<comment type="subunit">
    <text evidence="6">Component of the lipopolysaccharide transport and assembly complex. Interacts with LptD.</text>
</comment>
<keyword evidence="1 6" id="KW-0732">Signal</keyword>
<comment type="similarity">
    <text evidence="6">Belongs to the LptE lipoprotein family.</text>
</comment>
<comment type="caution">
    <text evidence="7">The sequence shown here is derived from an EMBL/GenBank/DDBJ whole genome shotgun (WGS) entry which is preliminary data.</text>
</comment>
<dbReference type="GO" id="GO:0015920">
    <property type="term" value="P:lipopolysaccharide transport"/>
    <property type="evidence" value="ECO:0007669"/>
    <property type="project" value="TreeGrafter"/>
</dbReference>
<keyword evidence="5 6" id="KW-0449">Lipoprotein</keyword>
<sequence length="195" mass="21444">MRHRILMLLLGAVVLVTSGCGYHLRGTTNVPVELKTITLNSYDPYGPLTREVRNQLKLSDVTVVEMNTALNRKLPELRLVGASLGQSTVSIFQDGKTAEYQLAMTVSAQVLMPGKDIYPLSVTVFRSFFDNPLAALAKDAEQEIIQKEMREQAAQQLIRKLLTVHAAELVKKEQVSGKPEIISVGKSTPVSDPAK</sequence>
<dbReference type="GO" id="GO:0009279">
    <property type="term" value="C:cell outer membrane"/>
    <property type="evidence" value="ECO:0007669"/>
    <property type="project" value="UniProtKB-SubCell"/>
</dbReference>
<proteinExistence type="inferred from homology"/>
<dbReference type="GO" id="GO:0001530">
    <property type="term" value="F:lipopolysaccharide binding"/>
    <property type="evidence" value="ECO:0007669"/>
    <property type="project" value="TreeGrafter"/>
</dbReference>
<keyword evidence="3 6" id="KW-0564">Palmitate</keyword>
<name>A0A848MF11_9GAMM</name>
<dbReference type="GO" id="GO:1990351">
    <property type="term" value="C:transporter complex"/>
    <property type="evidence" value="ECO:0007669"/>
    <property type="project" value="TreeGrafter"/>
</dbReference>
<gene>
    <name evidence="6 7" type="primary">lptE</name>
    <name evidence="7" type="ORF">GW590_05240</name>
</gene>
<dbReference type="NCBIfam" id="NF008062">
    <property type="entry name" value="PRK10796.1"/>
    <property type="match status" value="1"/>
</dbReference>
<evidence type="ECO:0000256" key="6">
    <source>
        <dbReference type="HAMAP-Rule" id="MF_01186"/>
    </source>
</evidence>
<comment type="function">
    <text evidence="6">Together with LptD, is involved in the assembly of lipopolysaccharide (LPS) at the surface of the outer membrane. Required for the proper assembly of LptD. Binds LPS and may serve as the LPS recognition site at the outer membrane.</text>
</comment>
<dbReference type="InterPro" id="IPR007485">
    <property type="entry name" value="LPS_assembly_LptE"/>
</dbReference>
<dbReference type="PROSITE" id="PS51257">
    <property type="entry name" value="PROKAR_LIPOPROTEIN"/>
    <property type="match status" value="1"/>
</dbReference>
<dbReference type="Pfam" id="PF04390">
    <property type="entry name" value="LptE"/>
    <property type="match status" value="1"/>
</dbReference>
<evidence type="ECO:0000256" key="3">
    <source>
        <dbReference type="ARBA" id="ARBA00023139"/>
    </source>
</evidence>
<dbReference type="PANTHER" id="PTHR38098:SF1">
    <property type="entry name" value="LPS-ASSEMBLY LIPOPROTEIN LPTE"/>
    <property type="match status" value="1"/>
</dbReference>
<evidence type="ECO:0000313" key="7">
    <source>
        <dbReference type="EMBL" id="NMP26275.1"/>
    </source>
</evidence>
<reference evidence="7 8" key="2">
    <citation type="submission" date="2020-06" db="EMBL/GenBank/DDBJ databases">
        <title>Polyphasic characterization of a Rahnella strain isolated from tree sap.</title>
        <authorList>
            <person name="Kim I.S."/>
        </authorList>
    </citation>
    <scope>NUCLEOTIDE SEQUENCE [LARGE SCALE GENOMIC DNA]</scope>
    <source>
        <strain evidence="7 8">SAP-1</strain>
    </source>
</reference>
<dbReference type="EMBL" id="JAADJU010000002">
    <property type="protein sequence ID" value="NMP26275.1"/>
    <property type="molecule type" value="Genomic_DNA"/>
</dbReference>
<dbReference type="Proteomes" id="UP000585363">
    <property type="component" value="Unassembled WGS sequence"/>
</dbReference>
<dbReference type="PANTHER" id="PTHR38098">
    <property type="entry name" value="LPS-ASSEMBLY LIPOPROTEIN LPTE"/>
    <property type="match status" value="1"/>
</dbReference>
<evidence type="ECO:0000256" key="2">
    <source>
        <dbReference type="ARBA" id="ARBA00023136"/>
    </source>
</evidence>